<evidence type="ECO:0000313" key="4">
    <source>
        <dbReference type="Proteomes" id="UP000189956"/>
    </source>
</evidence>
<evidence type="ECO:0000313" key="3">
    <source>
        <dbReference type="Proteomes" id="UP000030125"/>
    </source>
</evidence>
<dbReference type="Proteomes" id="UP000189956">
    <property type="component" value="Unassembled WGS sequence"/>
</dbReference>
<dbReference type="RefSeq" id="WP_025838850.1">
    <property type="nucleotide sequence ID" value="NZ_FUWL01000014.1"/>
</dbReference>
<protein>
    <recommendedName>
        <fullName evidence="5">Lipocalin-like domain-containing protein</fullName>
    </recommendedName>
</protein>
<name>A0A0A2EPH8_PORCN</name>
<keyword evidence="3" id="KW-1185">Reference proteome</keyword>
<reference evidence="2 4" key="2">
    <citation type="submission" date="2017-02" db="EMBL/GenBank/DDBJ databases">
        <authorList>
            <person name="Peterson S.W."/>
        </authorList>
    </citation>
    <scope>NUCLEOTIDE SEQUENCE [LARGE SCALE GENOMIC DNA]</scope>
    <source>
        <strain evidence="2 4">ATCC 700135</strain>
    </source>
</reference>
<dbReference type="EMBL" id="FUWL01000014">
    <property type="protein sequence ID" value="SJZ68485.1"/>
    <property type="molecule type" value="Genomic_DNA"/>
</dbReference>
<evidence type="ECO:0000313" key="2">
    <source>
        <dbReference type="EMBL" id="SJZ68485.1"/>
    </source>
</evidence>
<organism evidence="1 3">
    <name type="scientific">Porphyromonas cangingivalis</name>
    <dbReference type="NCBI Taxonomy" id="36874"/>
    <lineage>
        <taxon>Bacteria</taxon>
        <taxon>Pseudomonadati</taxon>
        <taxon>Bacteroidota</taxon>
        <taxon>Bacteroidia</taxon>
        <taxon>Bacteroidales</taxon>
        <taxon>Porphyromonadaceae</taxon>
        <taxon>Porphyromonas</taxon>
    </lineage>
</organism>
<evidence type="ECO:0000313" key="1">
    <source>
        <dbReference type="EMBL" id="KGN79612.1"/>
    </source>
</evidence>
<dbReference type="OrthoDB" id="672534at2"/>
<proteinExistence type="predicted"/>
<dbReference type="Proteomes" id="UP000030125">
    <property type="component" value="Unassembled WGS sequence"/>
</dbReference>
<dbReference type="PROSITE" id="PS51257">
    <property type="entry name" value="PROKAR_LIPOPROTEIN"/>
    <property type="match status" value="1"/>
</dbReference>
<dbReference type="AlphaFoldDB" id="A0A0A2EPH8"/>
<gene>
    <name evidence="1" type="ORF">HQ35_07365</name>
    <name evidence="2" type="ORF">SAMN02745205_01604</name>
</gene>
<evidence type="ECO:0008006" key="5">
    <source>
        <dbReference type="Google" id="ProtNLM"/>
    </source>
</evidence>
<sequence length="147" mass="17509">MKSWIVFLLALFVFVGCSFDPIDGKCKKKLEELRQKPRDPRLFGVWILEEHKERLEDPDPHKQIAFQFFREDGYWQLALSRSVLYRFASDVWYTDKDTLFVHGCKYGYFALDKDVYKVNGDTLMLYTVSKKTGDVDKSPRVYVRYKE</sequence>
<accession>A0A0A2EPH8</accession>
<reference evidence="1 3" key="1">
    <citation type="submission" date="2014-08" db="EMBL/GenBank/DDBJ databases">
        <title>Porphyromonas cangingivalis strain:COT-109_OH1386 Genome sequencing.</title>
        <authorList>
            <person name="Wallis C."/>
            <person name="Deusch O."/>
            <person name="O'Flynn C."/>
            <person name="Davis I."/>
            <person name="Jospin G."/>
            <person name="Darling A.E."/>
            <person name="Coil D.A."/>
            <person name="Alexiev A."/>
            <person name="Horsfall A."/>
            <person name="Kirkwood N."/>
            <person name="Harris S."/>
            <person name="Eisen J.A."/>
        </authorList>
    </citation>
    <scope>NUCLEOTIDE SEQUENCE [LARGE SCALE GENOMIC DNA]</scope>
    <source>
        <strain evidence="3">COT-109 OH1386</strain>
        <strain evidence="1">COT-109_OH1386</strain>
    </source>
</reference>
<dbReference type="EMBL" id="JQJD01000048">
    <property type="protein sequence ID" value="KGN79612.1"/>
    <property type="molecule type" value="Genomic_DNA"/>
</dbReference>